<gene>
    <name evidence="1" type="ORF">GCM10011505_19070</name>
</gene>
<reference evidence="2" key="1">
    <citation type="journal article" date="2019" name="Int. J. Syst. Evol. Microbiol.">
        <title>The Global Catalogue of Microorganisms (GCM) 10K type strain sequencing project: providing services to taxonomists for standard genome sequencing and annotation.</title>
        <authorList>
            <consortium name="The Broad Institute Genomics Platform"/>
            <consortium name="The Broad Institute Genome Sequencing Center for Infectious Disease"/>
            <person name="Wu L."/>
            <person name="Ma J."/>
        </authorList>
    </citation>
    <scope>NUCLEOTIDE SEQUENCE [LARGE SCALE GENOMIC DNA]</scope>
    <source>
        <strain evidence="2">CGMCC 1.10188</strain>
    </source>
</reference>
<keyword evidence="2" id="KW-1185">Reference proteome</keyword>
<evidence type="ECO:0008006" key="3">
    <source>
        <dbReference type="Google" id="ProtNLM"/>
    </source>
</evidence>
<sequence>MTTTGDPFDLARFKAAQAGVFDEALAELRCGRKRRHWMWFIFPQLRVLGRSPTARQYGLSGLGEARAYLADPVLGPRLVAATQAVLAADAPSLHAIFGSPDDLKFRSCMTLFAHAGAVVHAGGRPVFRHALDRWCGGAMDPLTLDAIGEG</sequence>
<dbReference type="PIRSF" id="PIRSF008546">
    <property type="entry name" value="UCP008546"/>
    <property type="match status" value="1"/>
</dbReference>
<dbReference type="EMBL" id="BMDZ01000018">
    <property type="protein sequence ID" value="GGB37768.1"/>
    <property type="molecule type" value="Genomic_DNA"/>
</dbReference>
<dbReference type="RefSeq" id="WP_188577175.1">
    <property type="nucleotide sequence ID" value="NZ_BMDZ01000018.1"/>
</dbReference>
<name>A0ABQ1IFW6_9PROT</name>
<dbReference type="Pfam" id="PF08837">
    <property type="entry name" value="DUF1810"/>
    <property type="match status" value="1"/>
</dbReference>
<protein>
    <recommendedName>
        <fullName evidence="3">Calpastatin</fullName>
    </recommendedName>
</protein>
<dbReference type="Gene3D" id="1.25.40.380">
    <property type="entry name" value="Protein of unknown function DUF1810"/>
    <property type="match status" value="1"/>
</dbReference>
<evidence type="ECO:0000313" key="2">
    <source>
        <dbReference type="Proteomes" id="UP000603352"/>
    </source>
</evidence>
<dbReference type="Proteomes" id="UP000603352">
    <property type="component" value="Unassembled WGS sequence"/>
</dbReference>
<evidence type="ECO:0000313" key="1">
    <source>
        <dbReference type="EMBL" id="GGB37768.1"/>
    </source>
</evidence>
<proteinExistence type="predicted"/>
<dbReference type="SUPFAM" id="SSF140736">
    <property type="entry name" value="Rv1873-like"/>
    <property type="match status" value="1"/>
</dbReference>
<organism evidence="1 2">
    <name type="scientific">Tistrella bauzanensis</name>
    <dbReference type="NCBI Taxonomy" id="657419"/>
    <lineage>
        <taxon>Bacteria</taxon>
        <taxon>Pseudomonadati</taxon>
        <taxon>Pseudomonadota</taxon>
        <taxon>Alphaproteobacteria</taxon>
        <taxon>Geminicoccales</taxon>
        <taxon>Geminicoccaceae</taxon>
        <taxon>Tistrella</taxon>
    </lineage>
</organism>
<dbReference type="InterPro" id="IPR036287">
    <property type="entry name" value="Rv1873-like_sf"/>
</dbReference>
<accession>A0ABQ1IFW6</accession>
<dbReference type="InterPro" id="IPR014937">
    <property type="entry name" value="DUF1810"/>
</dbReference>
<comment type="caution">
    <text evidence="1">The sequence shown here is derived from an EMBL/GenBank/DDBJ whole genome shotgun (WGS) entry which is preliminary data.</text>
</comment>